<evidence type="ECO:0000313" key="3">
    <source>
        <dbReference type="Proteomes" id="UP001498771"/>
    </source>
</evidence>
<dbReference type="InterPro" id="IPR013954">
    <property type="entry name" value="PNK3P"/>
</dbReference>
<proteinExistence type="predicted"/>
<dbReference type="InterPro" id="IPR036412">
    <property type="entry name" value="HAD-like_sf"/>
</dbReference>
<keyword evidence="3" id="KW-1185">Reference proteome</keyword>
<dbReference type="NCBIfam" id="TIGR01664">
    <property type="entry name" value="DNA-3'-Pase"/>
    <property type="match status" value="1"/>
</dbReference>
<feature type="region of interest" description="Disordered" evidence="1">
    <location>
        <begin position="1"/>
        <end position="24"/>
    </location>
</feature>
<dbReference type="InterPro" id="IPR006551">
    <property type="entry name" value="Polynucleotide_phosphatase"/>
</dbReference>
<dbReference type="InterPro" id="IPR023214">
    <property type="entry name" value="HAD_sf"/>
</dbReference>
<dbReference type="Pfam" id="PF08645">
    <property type="entry name" value="PNK3P"/>
    <property type="match status" value="1"/>
</dbReference>
<dbReference type="PANTHER" id="PTHR12083">
    <property type="entry name" value="BIFUNCTIONAL POLYNUCLEOTIDE PHOSPHATASE/KINASE"/>
    <property type="match status" value="1"/>
</dbReference>
<protein>
    <submittedName>
        <fullName evidence="2">Polynucleotide kinase 3 phosphatase-domain-containing protein</fullName>
    </submittedName>
</protein>
<dbReference type="RefSeq" id="XP_064771289.1">
    <property type="nucleotide sequence ID" value="XM_064915103.1"/>
</dbReference>
<dbReference type="PANTHER" id="PTHR12083:SF9">
    <property type="entry name" value="BIFUNCTIONAL POLYNUCLEOTIDE PHOSPHATASE_KINASE"/>
    <property type="match status" value="1"/>
</dbReference>
<feature type="compositionally biased region" description="Basic residues" evidence="1">
    <location>
        <begin position="1"/>
        <end position="10"/>
    </location>
</feature>
<comment type="caution">
    <text evidence="2">The sequence shown here is derived from an EMBL/GenBank/DDBJ whole genome shotgun (WGS) entry which is preliminary data.</text>
</comment>
<evidence type="ECO:0000256" key="1">
    <source>
        <dbReference type="SAM" id="MobiDB-lite"/>
    </source>
</evidence>
<gene>
    <name evidence="2" type="ORF">BZA70DRAFT_41843</name>
</gene>
<keyword evidence="2" id="KW-0418">Kinase</keyword>
<dbReference type="Gene3D" id="3.40.50.1000">
    <property type="entry name" value="HAD superfamily/HAD-like"/>
    <property type="match status" value="1"/>
</dbReference>
<dbReference type="EMBL" id="JBBJBU010000001">
    <property type="protein sequence ID" value="KAK7208256.1"/>
    <property type="molecule type" value="Genomic_DNA"/>
</dbReference>
<dbReference type="Proteomes" id="UP001498771">
    <property type="component" value="Unassembled WGS sequence"/>
</dbReference>
<sequence length="311" mass="34666">MFTSGGRKRVLKDVEKETTTTTTTTTTALRERHEALDAGAETGDGEGPAKKHKASEKVVDLVEEREVSVVHRHEDGMDKTTEIEWVTHKSSVLFGSYAYSRPQLSGRSTVGAGEGEKKKIAIAGFDLDGTIITTQSGFAFARNEKDWKFLFGEKKTVDKFKKFIGDSSASQNRLIVIFSNQNGIALNPKKVKADQTKTRLWQFKTKLAKLSSILARDQVLPFYVVAATNKDDFRKPQTGMWELVKEAHERHLAGADGNQQQTTIELDKEDSYFVGDAAGRKGDHSAVDKEFAQNLGVRFYTPEEYFDDASD</sequence>
<keyword evidence="2" id="KW-0808">Transferase</keyword>
<organism evidence="2 3">
    <name type="scientific">Myxozyma melibiosi</name>
    <dbReference type="NCBI Taxonomy" id="54550"/>
    <lineage>
        <taxon>Eukaryota</taxon>
        <taxon>Fungi</taxon>
        <taxon>Dikarya</taxon>
        <taxon>Ascomycota</taxon>
        <taxon>Saccharomycotina</taxon>
        <taxon>Lipomycetes</taxon>
        <taxon>Lipomycetales</taxon>
        <taxon>Lipomycetaceae</taxon>
        <taxon>Myxozyma</taxon>
    </lineage>
</organism>
<dbReference type="GeneID" id="90040615"/>
<dbReference type="GO" id="GO:0016301">
    <property type="term" value="F:kinase activity"/>
    <property type="evidence" value="ECO:0007669"/>
    <property type="project" value="UniProtKB-KW"/>
</dbReference>
<accession>A0ABR1FEG8</accession>
<evidence type="ECO:0000313" key="2">
    <source>
        <dbReference type="EMBL" id="KAK7208256.1"/>
    </source>
</evidence>
<reference evidence="2 3" key="1">
    <citation type="submission" date="2024-03" db="EMBL/GenBank/DDBJ databases">
        <title>Genome-scale model development and genomic sequencing of the oleaginous clade Lipomyces.</title>
        <authorList>
            <consortium name="Lawrence Berkeley National Laboratory"/>
            <person name="Czajka J.J."/>
            <person name="Han Y."/>
            <person name="Kim J."/>
            <person name="Mondo S.J."/>
            <person name="Hofstad B.A."/>
            <person name="Robles A."/>
            <person name="Haridas S."/>
            <person name="Riley R."/>
            <person name="LaButti K."/>
            <person name="Pangilinan J."/>
            <person name="Andreopoulos W."/>
            <person name="Lipzen A."/>
            <person name="Yan J."/>
            <person name="Wang M."/>
            <person name="Ng V."/>
            <person name="Grigoriev I.V."/>
            <person name="Spatafora J.W."/>
            <person name="Magnuson J.K."/>
            <person name="Baker S.E."/>
            <person name="Pomraning K.R."/>
        </authorList>
    </citation>
    <scope>NUCLEOTIDE SEQUENCE [LARGE SCALE GENOMIC DNA]</scope>
    <source>
        <strain evidence="2 3">Phaff 52-87</strain>
    </source>
</reference>
<name>A0ABR1FEG8_9ASCO</name>
<feature type="region of interest" description="Disordered" evidence="1">
    <location>
        <begin position="39"/>
        <end position="58"/>
    </location>
</feature>
<dbReference type="SUPFAM" id="SSF56784">
    <property type="entry name" value="HAD-like"/>
    <property type="match status" value="1"/>
</dbReference>